<sequence length="378" mass="42501">MNKLLPRQALLLILLLPFSALSQQRYTIRVNLKNVDSAARIFLNYKVNQHVIQDSAVRTADGFYFKGISPNKMKAYLWLSRKGDQVKESPGKDQVEIFLETGSIEVNASDSLIHARVGGTPLNEDQQKVIDMLAPFLKQTSSMVEQYDKSNGDDGRQREIRSEYEKLEILKNSQIEGFIYQHPNSLVSLSLLFAKVDPVRNPTQARILFAALSPEVQNSANGKAYRNAIAEIKPVQPGEMAPDFTLKNPAGQQISLSSLRGKYVLLDFWASWCGPCRKENPNLVSVFEKFKDKNFTILGVSLDAGESGKRLWMDAIRNDGLKWEQVSELKGWQSKLASVYNLNTIPANFLIDPNGKILARDLQGIKLSQMLESILQVK</sequence>
<dbReference type="EMBL" id="LMZQ01000001">
    <property type="protein sequence ID" value="KRT17826.1"/>
    <property type="molecule type" value="Genomic_DNA"/>
</dbReference>
<organism evidence="7 8">
    <name type="scientific">Pedobacter ginsenosidimutans</name>
    <dbReference type="NCBI Taxonomy" id="687842"/>
    <lineage>
        <taxon>Bacteria</taxon>
        <taxon>Pseudomonadati</taxon>
        <taxon>Bacteroidota</taxon>
        <taxon>Sphingobacteriia</taxon>
        <taxon>Sphingobacteriales</taxon>
        <taxon>Sphingobacteriaceae</taxon>
        <taxon>Pedobacter</taxon>
    </lineage>
</organism>
<evidence type="ECO:0000259" key="6">
    <source>
        <dbReference type="PROSITE" id="PS51352"/>
    </source>
</evidence>
<dbReference type="InterPro" id="IPR025380">
    <property type="entry name" value="DUF4369"/>
</dbReference>
<dbReference type="InterPro" id="IPR000866">
    <property type="entry name" value="AhpC/TSA"/>
</dbReference>
<evidence type="ECO:0000256" key="3">
    <source>
        <dbReference type="ARBA" id="ARBA00023157"/>
    </source>
</evidence>
<proteinExistence type="predicted"/>
<dbReference type="AlphaFoldDB" id="A0A0T5VVI0"/>
<keyword evidence="2" id="KW-0201">Cytochrome c-type biogenesis</keyword>
<gene>
    <name evidence="7" type="ORF">ASU31_00575</name>
</gene>
<comment type="caution">
    <text evidence="7">The sequence shown here is derived from an EMBL/GenBank/DDBJ whole genome shotgun (WGS) entry which is preliminary data.</text>
</comment>
<dbReference type="PROSITE" id="PS00194">
    <property type="entry name" value="THIOREDOXIN_1"/>
    <property type="match status" value="1"/>
</dbReference>
<dbReference type="GO" id="GO:0017004">
    <property type="term" value="P:cytochrome complex assembly"/>
    <property type="evidence" value="ECO:0007669"/>
    <property type="project" value="UniProtKB-KW"/>
</dbReference>
<keyword evidence="4" id="KW-0676">Redox-active center</keyword>
<dbReference type="PROSITE" id="PS51352">
    <property type="entry name" value="THIOREDOXIN_2"/>
    <property type="match status" value="1"/>
</dbReference>
<dbReference type="GO" id="GO:0016209">
    <property type="term" value="F:antioxidant activity"/>
    <property type="evidence" value="ECO:0007669"/>
    <property type="project" value="InterPro"/>
</dbReference>
<dbReference type="InterPro" id="IPR036249">
    <property type="entry name" value="Thioredoxin-like_sf"/>
</dbReference>
<dbReference type="InterPro" id="IPR013766">
    <property type="entry name" value="Thioredoxin_domain"/>
</dbReference>
<dbReference type="Proteomes" id="UP000051950">
    <property type="component" value="Unassembled WGS sequence"/>
</dbReference>
<dbReference type="InterPro" id="IPR017937">
    <property type="entry name" value="Thioredoxin_CS"/>
</dbReference>
<evidence type="ECO:0000256" key="1">
    <source>
        <dbReference type="ARBA" id="ARBA00004196"/>
    </source>
</evidence>
<dbReference type="CDD" id="cd02966">
    <property type="entry name" value="TlpA_like_family"/>
    <property type="match status" value="1"/>
</dbReference>
<keyword evidence="8" id="KW-1185">Reference proteome</keyword>
<dbReference type="Gene3D" id="3.40.30.10">
    <property type="entry name" value="Glutaredoxin"/>
    <property type="match status" value="1"/>
</dbReference>
<dbReference type="STRING" id="687842.ASU31_00575"/>
<evidence type="ECO:0000313" key="7">
    <source>
        <dbReference type="EMBL" id="KRT17826.1"/>
    </source>
</evidence>
<name>A0A0T5VVI0_9SPHI</name>
<evidence type="ECO:0000313" key="8">
    <source>
        <dbReference type="Proteomes" id="UP000051950"/>
    </source>
</evidence>
<accession>A0A0T5VVI0</accession>
<dbReference type="PANTHER" id="PTHR42852:SF6">
    <property type="entry name" value="THIOL:DISULFIDE INTERCHANGE PROTEIN DSBE"/>
    <property type="match status" value="1"/>
</dbReference>
<evidence type="ECO:0000256" key="5">
    <source>
        <dbReference type="SAM" id="SignalP"/>
    </source>
</evidence>
<protein>
    <recommendedName>
        <fullName evidence="6">Thioredoxin domain-containing protein</fullName>
    </recommendedName>
</protein>
<dbReference type="GO" id="GO:0016491">
    <property type="term" value="F:oxidoreductase activity"/>
    <property type="evidence" value="ECO:0007669"/>
    <property type="project" value="InterPro"/>
</dbReference>
<dbReference type="Pfam" id="PF00578">
    <property type="entry name" value="AhpC-TSA"/>
    <property type="match status" value="1"/>
</dbReference>
<reference evidence="7 8" key="1">
    <citation type="submission" date="2015-11" db="EMBL/GenBank/DDBJ databases">
        <title>Sequence of Pedobacter ginsenosidimutans.</title>
        <authorList>
            <person name="Carson E."/>
            <person name="Keyser V."/>
            <person name="Newman J."/>
            <person name="Miller J."/>
        </authorList>
    </citation>
    <scope>NUCLEOTIDE SEQUENCE [LARGE SCALE GENOMIC DNA]</scope>
    <source>
        <strain evidence="7 8">KACC 14530</strain>
    </source>
</reference>
<feature type="domain" description="Thioredoxin" evidence="6">
    <location>
        <begin position="235"/>
        <end position="378"/>
    </location>
</feature>
<comment type="subcellular location">
    <subcellularLocation>
        <location evidence="1">Cell envelope</location>
    </subcellularLocation>
</comment>
<dbReference type="OrthoDB" id="750178at2"/>
<keyword evidence="5" id="KW-0732">Signal</keyword>
<dbReference type="RefSeq" id="WP_057930455.1">
    <property type="nucleotide sequence ID" value="NZ_LMZQ01000001.1"/>
</dbReference>
<evidence type="ECO:0000256" key="2">
    <source>
        <dbReference type="ARBA" id="ARBA00022748"/>
    </source>
</evidence>
<feature type="signal peptide" evidence="5">
    <location>
        <begin position="1"/>
        <end position="22"/>
    </location>
</feature>
<keyword evidence="3" id="KW-1015">Disulfide bond</keyword>
<dbReference type="GO" id="GO:0030313">
    <property type="term" value="C:cell envelope"/>
    <property type="evidence" value="ECO:0007669"/>
    <property type="project" value="UniProtKB-SubCell"/>
</dbReference>
<dbReference type="SUPFAM" id="SSF52833">
    <property type="entry name" value="Thioredoxin-like"/>
    <property type="match status" value="1"/>
</dbReference>
<evidence type="ECO:0000256" key="4">
    <source>
        <dbReference type="ARBA" id="ARBA00023284"/>
    </source>
</evidence>
<dbReference type="PANTHER" id="PTHR42852">
    <property type="entry name" value="THIOL:DISULFIDE INTERCHANGE PROTEIN DSBE"/>
    <property type="match status" value="1"/>
</dbReference>
<dbReference type="Pfam" id="PF14289">
    <property type="entry name" value="DUF4369"/>
    <property type="match status" value="1"/>
</dbReference>
<dbReference type="InterPro" id="IPR050553">
    <property type="entry name" value="Thioredoxin_ResA/DsbE_sf"/>
</dbReference>
<feature type="chain" id="PRO_5006665762" description="Thioredoxin domain-containing protein" evidence="5">
    <location>
        <begin position="23"/>
        <end position="378"/>
    </location>
</feature>